<evidence type="ECO:0000256" key="4">
    <source>
        <dbReference type="ARBA" id="ARBA00022475"/>
    </source>
</evidence>
<keyword evidence="5" id="KW-0547">Nucleotide-binding</keyword>
<comment type="function">
    <text evidence="8">Involved in beta-(1--&gt;2)glucan export. Transmembrane domains (TMD) form a pore in the inner membrane and the ATP-binding domain (NBD) is responsible for energy generation.</text>
</comment>
<keyword evidence="13" id="KW-1185">Reference proteome</keyword>
<evidence type="ECO:0000313" key="12">
    <source>
        <dbReference type="Proteomes" id="UP000193553"/>
    </source>
</evidence>
<evidence type="ECO:0000256" key="1">
    <source>
        <dbReference type="ARBA" id="ARBA00004417"/>
    </source>
</evidence>
<dbReference type="PANTHER" id="PTHR43297:SF2">
    <property type="entry name" value="DIPEPTIDE TRANSPORT ATP-BINDING PROTEIN DPPD"/>
    <property type="match status" value="1"/>
</dbReference>
<dbReference type="Proteomes" id="UP000193884">
    <property type="component" value="Unassembled WGS sequence"/>
</dbReference>
<dbReference type="GO" id="GO:0005886">
    <property type="term" value="C:plasma membrane"/>
    <property type="evidence" value="ECO:0007669"/>
    <property type="project" value="UniProtKB-SubCell"/>
</dbReference>
<reference evidence="12 13" key="1">
    <citation type="submission" date="2017-03" db="EMBL/GenBank/DDBJ databases">
        <title>Whole genome sequences of fourteen strains of Bradyrhizobium canariense and one strain of Bradyrhizobium japonicum isolated from Lupinus (Papilionoideae: Genisteae) species in Algeria.</title>
        <authorList>
            <person name="Crovadore J."/>
            <person name="Chekireb D."/>
            <person name="Brachmann A."/>
            <person name="Chablais R."/>
            <person name="Cochard B."/>
            <person name="Lefort F."/>
        </authorList>
    </citation>
    <scope>NUCLEOTIDE SEQUENCE [LARGE SCALE GENOMIC DNA]</scope>
    <source>
        <strain evidence="10 12">UBMA195</strain>
        <strain evidence="11 13">UBMAN05</strain>
    </source>
</reference>
<dbReference type="GO" id="GO:0015833">
    <property type="term" value="P:peptide transport"/>
    <property type="evidence" value="ECO:0007669"/>
    <property type="project" value="InterPro"/>
</dbReference>
<comment type="similarity">
    <text evidence="2">Belongs to the ABC transporter superfamily.</text>
</comment>
<dbReference type="Pfam" id="PF00005">
    <property type="entry name" value="ABC_tran"/>
    <property type="match status" value="2"/>
</dbReference>
<keyword evidence="4" id="KW-1003">Cell membrane</keyword>
<dbReference type="FunFam" id="3.40.50.300:FF:000016">
    <property type="entry name" value="Oligopeptide ABC transporter ATP-binding component"/>
    <property type="match status" value="1"/>
</dbReference>
<dbReference type="GO" id="GO:0005524">
    <property type="term" value="F:ATP binding"/>
    <property type="evidence" value="ECO:0007669"/>
    <property type="project" value="UniProtKB-KW"/>
</dbReference>
<evidence type="ECO:0000313" key="11">
    <source>
        <dbReference type="EMBL" id="OSJ22642.1"/>
    </source>
</evidence>
<dbReference type="PROSITE" id="PS50893">
    <property type="entry name" value="ABC_TRANSPORTER_2"/>
    <property type="match status" value="2"/>
</dbReference>
<evidence type="ECO:0000313" key="10">
    <source>
        <dbReference type="EMBL" id="OSJ05464.1"/>
    </source>
</evidence>
<dbReference type="InterPro" id="IPR003439">
    <property type="entry name" value="ABC_transporter-like_ATP-bd"/>
</dbReference>
<comment type="subcellular location">
    <subcellularLocation>
        <location evidence="1">Cell inner membrane</location>
        <topology evidence="1">Peripheral membrane protein</topology>
    </subcellularLocation>
</comment>
<dbReference type="PROSITE" id="PS00211">
    <property type="entry name" value="ABC_TRANSPORTER_1"/>
    <property type="match status" value="2"/>
</dbReference>
<gene>
    <name evidence="11" type="ORF">BST63_32230</name>
    <name evidence="10" type="ORF">BSZ18_25120</name>
</gene>
<evidence type="ECO:0000313" key="13">
    <source>
        <dbReference type="Proteomes" id="UP000193884"/>
    </source>
</evidence>
<dbReference type="EMBL" id="NAFK01000175">
    <property type="protein sequence ID" value="OSJ22642.1"/>
    <property type="molecule type" value="Genomic_DNA"/>
</dbReference>
<evidence type="ECO:0000256" key="6">
    <source>
        <dbReference type="ARBA" id="ARBA00022840"/>
    </source>
</evidence>
<dbReference type="PANTHER" id="PTHR43297">
    <property type="entry name" value="OLIGOPEPTIDE TRANSPORT ATP-BINDING PROTEIN APPD"/>
    <property type="match status" value="1"/>
</dbReference>
<dbReference type="CDD" id="cd03257">
    <property type="entry name" value="ABC_NikE_OppD_transporters"/>
    <property type="match status" value="2"/>
</dbReference>
<evidence type="ECO:0000259" key="9">
    <source>
        <dbReference type="PROSITE" id="PS50893"/>
    </source>
</evidence>
<dbReference type="InterPro" id="IPR027417">
    <property type="entry name" value="P-loop_NTPase"/>
</dbReference>
<keyword evidence="3" id="KW-0813">Transport</keyword>
<name>A0A1X3FML5_9BRAD</name>
<protein>
    <submittedName>
        <fullName evidence="10">ABC transporter ATP-binding protein</fullName>
    </submittedName>
</protein>
<dbReference type="InterPro" id="IPR050388">
    <property type="entry name" value="ABC_Ni/Peptide_Import"/>
</dbReference>
<evidence type="ECO:0000256" key="2">
    <source>
        <dbReference type="ARBA" id="ARBA00005417"/>
    </source>
</evidence>
<dbReference type="GO" id="GO:0055085">
    <property type="term" value="P:transmembrane transport"/>
    <property type="evidence" value="ECO:0007669"/>
    <property type="project" value="UniProtKB-ARBA"/>
</dbReference>
<dbReference type="NCBIfam" id="NF007739">
    <property type="entry name" value="PRK10419.1"/>
    <property type="match status" value="2"/>
</dbReference>
<dbReference type="InterPro" id="IPR013563">
    <property type="entry name" value="Oligopep_ABC_C"/>
</dbReference>
<evidence type="ECO:0000256" key="7">
    <source>
        <dbReference type="ARBA" id="ARBA00023136"/>
    </source>
</evidence>
<sequence>MASASQAVASEDVALSVRDLTVSLPAGMERAHAVENVSFDLKRGQILCIIGESGSGKSVTANAIMGLLPKAIRVTSGSIDLNGTDIVAISPDKLRNLRGRVVSMIFQDPLSALNPLMTVGAQIEEVMAAHDVGTAKSRRSRAIDLLVEVGLPDPQLMYHQYPFRLSGGQRQRVMIAMALALEPAILIADEPTTALDVTTQAQILKLIRDIQRRKGMSVMFITHDFGVVAEIADSVVVMEKGHCVEQGSAEQVLKSPSHLYTRRLIAAVPHLTGKDRNPLEAADRASILKVECLVKTYRSGSALFRTQRIVPAVNGVSFDLTQGRTLGVVGESGSGKSSLGRLLIKLMESDGGSIFFEGRDVARLTEAEFRPLRPKIQMIFQDPFASLNPRSTVGQILTVGPVAHGVPHREAGERARELLSHVGLDSGAFDRYPHEFSGGQRQRVGIARALMFKPQLLIADEAVSALDVSIQAQILKLLDQIQRETGVSMIFITHDLRVASQICDEIAVMHRGQIIERGPPSQIFLDPKSAYTRELVAAIPGEQPRGARALAGVNEYRRDTAKNEERS</sequence>
<comment type="caution">
    <text evidence="10">The sequence shown here is derived from an EMBL/GenBank/DDBJ whole genome shotgun (WGS) entry which is preliminary data.</text>
</comment>
<feature type="domain" description="ABC transporter" evidence="9">
    <location>
        <begin position="15"/>
        <end position="265"/>
    </location>
</feature>
<dbReference type="Pfam" id="PF08352">
    <property type="entry name" value="oligo_HPY"/>
    <property type="match status" value="1"/>
</dbReference>
<evidence type="ECO:0000256" key="3">
    <source>
        <dbReference type="ARBA" id="ARBA00022448"/>
    </source>
</evidence>
<dbReference type="OrthoDB" id="9802264at2"/>
<dbReference type="NCBIfam" id="NF008453">
    <property type="entry name" value="PRK11308.1"/>
    <property type="match status" value="2"/>
</dbReference>
<dbReference type="Proteomes" id="UP000193553">
    <property type="component" value="Unassembled WGS sequence"/>
</dbReference>
<evidence type="ECO:0000256" key="8">
    <source>
        <dbReference type="ARBA" id="ARBA00024722"/>
    </source>
</evidence>
<feature type="domain" description="ABC transporter" evidence="9">
    <location>
        <begin position="288"/>
        <end position="536"/>
    </location>
</feature>
<dbReference type="Gene3D" id="3.40.50.300">
    <property type="entry name" value="P-loop containing nucleotide triphosphate hydrolases"/>
    <property type="match status" value="2"/>
</dbReference>
<keyword evidence="7" id="KW-0472">Membrane</keyword>
<dbReference type="GO" id="GO:0016887">
    <property type="term" value="F:ATP hydrolysis activity"/>
    <property type="evidence" value="ECO:0007669"/>
    <property type="project" value="InterPro"/>
</dbReference>
<organism evidence="10 12">
    <name type="scientific">Bradyrhizobium canariense</name>
    <dbReference type="NCBI Taxonomy" id="255045"/>
    <lineage>
        <taxon>Bacteria</taxon>
        <taxon>Pseudomonadati</taxon>
        <taxon>Pseudomonadota</taxon>
        <taxon>Alphaproteobacteria</taxon>
        <taxon>Hyphomicrobiales</taxon>
        <taxon>Nitrobacteraceae</taxon>
        <taxon>Bradyrhizobium</taxon>
    </lineage>
</organism>
<dbReference type="InterPro" id="IPR003593">
    <property type="entry name" value="AAA+_ATPase"/>
</dbReference>
<proteinExistence type="inferred from homology"/>
<evidence type="ECO:0000256" key="5">
    <source>
        <dbReference type="ARBA" id="ARBA00022741"/>
    </source>
</evidence>
<dbReference type="InterPro" id="IPR017871">
    <property type="entry name" value="ABC_transporter-like_CS"/>
</dbReference>
<accession>A0A1X3FML5</accession>
<keyword evidence="6 10" id="KW-0067">ATP-binding</keyword>
<dbReference type="EMBL" id="NAFI01000182">
    <property type="protein sequence ID" value="OSJ05464.1"/>
    <property type="molecule type" value="Genomic_DNA"/>
</dbReference>
<dbReference type="AlphaFoldDB" id="A0A1X3FML5"/>
<dbReference type="SMART" id="SM00382">
    <property type="entry name" value="AAA"/>
    <property type="match status" value="2"/>
</dbReference>
<dbReference type="SUPFAM" id="SSF52540">
    <property type="entry name" value="P-loop containing nucleoside triphosphate hydrolases"/>
    <property type="match status" value="2"/>
</dbReference>
<dbReference type="RefSeq" id="WP_085361105.1">
    <property type="nucleotide sequence ID" value="NZ_NAFC01000174.1"/>
</dbReference>